<feature type="chain" id="PRO_5029020511" evidence="2">
    <location>
        <begin position="25"/>
        <end position="344"/>
    </location>
</feature>
<evidence type="ECO:0000313" key="4">
    <source>
        <dbReference type="WBParaSite" id="Pan_g9469.t1"/>
    </source>
</evidence>
<keyword evidence="2" id="KW-0732">Signal</keyword>
<proteinExistence type="predicted"/>
<dbReference type="WBParaSite" id="Pan_g9469.t1">
    <property type="protein sequence ID" value="Pan_g9469.t1"/>
    <property type="gene ID" value="Pan_g9469"/>
</dbReference>
<dbReference type="PANTHER" id="PTHR36937:SF4">
    <property type="entry name" value="SECRETED PROTEIN"/>
    <property type="match status" value="1"/>
</dbReference>
<feature type="region of interest" description="Disordered" evidence="1">
    <location>
        <begin position="47"/>
        <end position="119"/>
    </location>
</feature>
<sequence>MLQRLRNVIFSTFLVVGFSHTVAGISSKDHLIATACIRNPTLAFCDSNSNSDSEPARPSVSHHDRTTRPDSGRSNRVVENRDFVEQSGPLPRRHRPSFHGPSRRSHHRHHEDDGPLSNIHDKEQLRELCTRFYPLAVQHCGRQQLTKNFVDKCAGYFRDCQPYIPQGDPLQAISDSFSSSVALNLGSWDVKGLPFYPINEEGGIGSGYYVDIPFGAWGGGYAQNIGVRDYWSQTFEVGANWIDGKYGYRTGWSVPLVQSLGVEGGGGTDVSVPLTADKIGTVDVDNHYGVGGYYKHNQHTGVDWRRGEVKSMFGVGVPFAGVGVNTGVGVAFPSLDAWQSAVGR</sequence>
<evidence type="ECO:0000313" key="3">
    <source>
        <dbReference type="Proteomes" id="UP000492821"/>
    </source>
</evidence>
<organism evidence="3 4">
    <name type="scientific">Panagrellus redivivus</name>
    <name type="common">Microworm</name>
    <dbReference type="NCBI Taxonomy" id="6233"/>
    <lineage>
        <taxon>Eukaryota</taxon>
        <taxon>Metazoa</taxon>
        <taxon>Ecdysozoa</taxon>
        <taxon>Nematoda</taxon>
        <taxon>Chromadorea</taxon>
        <taxon>Rhabditida</taxon>
        <taxon>Tylenchina</taxon>
        <taxon>Panagrolaimomorpha</taxon>
        <taxon>Panagrolaimoidea</taxon>
        <taxon>Panagrolaimidae</taxon>
        <taxon>Panagrellus</taxon>
    </lineage>
</organism>
<feature type="compositionally biased region" description="Basic and acidic residues" evidence="1">
    <location>
        <begin position="61"/>
        <end position="84"/>
    </location>
</feature>
<evidence type="ECO:0000256" key="2">
    <source>
        <dbReference type="SAM" id="SignalP"/>
    </source>
</evidence>
<accession>A0A7E4WDQ4</accession>
<reference evidence="4" key="2">
    <citation type="submission" date="2020-10" db="UniProtKB">
        <authorList>
            <consortium name="WormBaseParasite"/>
        </authorList>
    </citation>
    <scope>IDENTIFICATION</scope>
</reference>
<dbReference type="Proteomes" id="UP000492821">
    <property type="component" value="Unassembled WGS sequence"/>
</dbReference>
<feature type="compositionally biased region" description="Basic residues" evidence="1">
    <location>
        <begin position="91"/>
        <end position="109"/>
    </location>
</feature>
<reference evidence="3" key="1">
    <citation type="journal article" date="2013" name="Genetics">
        <title>The draft genome and transcriptome of Panagrellus redivivus are shaped by the harsh demands of a free-living lifestyle.</title>
        <authorList>
            <person name="Srinivasan J."/>
            <person name="Dillman A.R."/>
            <person name="Macchietto M.G."/>
            <person name="Heikkinen L."/>
            <person name="Lakso M."/>
            <person name="Fracchia K.M."/>
            <person name="Antoshechkin I."/>
            <person name="Mortazavi A."/>
            <person name="Wong G."/>
            <person name="Sternberg P.W."/>
        </authorList>
    </citation>
    <scope>NUCLEOTIDE SEQUENCE [LARGE SCALE GENOMIC DNA]</scope>
    <source>
        <strain evidence="3">MT8872</strain>
    </source>
</reference>
<dbReference type="PANTHER" id="PTHR36937">
    <property type="entry name" value="PROTEIN CBG20935-RELATED"/>
    <property type="match status" value="1"/>
</dbReference>
<protein>
    <submittedName>
        <fullName evidence="4">Secreted protein</fullName>
    </submittedName>
</protein>
<keyword evidence="3" id="KW-1185">Reference proteome</keyword>
<evidence type="ECO:0000256" key="1">
    <source>
        <dbReference type="SAM" id="MobiDB-lite"/>
    </source>
</evidence>
<feature type="signal peptide" evidence="2">
    <location>
        <begin position="1"/>
        <end position="24"/>
    </location>
</feature>
<name>A0A7E4WDQ4_PANRE</name>
<dbReference type="AlphaFoldDB" id="A0A7E4WDQ4"/>